<keyword evidence="1" id="KW-0472">Membrane</keyword>
<protein>
    <submittedName>
        <fullName evidence="2">Uncharacterized protein</fullName>
    </submittedName>
</protein>
<dbReference type="AlphaFoldDB" id="A0AAU7BUB6"/>
<sequence length="136" mass="15327">MKEHTEQHLDNLAKKTIKASTLKSPSIDFTANVMRSIEHISVGESIQYKPLITKYGWLGIIAVLIGVSLYMIFGNVEGSTLLNTVDYSVISNNKVTNVLSGITFSKTVMYAIGFFGLVFFIQIPLMKHYMNKRLEY</sequence>
<name>A0AAU7BUB6_9FLAO</name>
<evidence type="ECO:0000256" key="1">
    <source>
        <dbReference type="SAM" id="Phobius"/>
    </source>
</evidence>
<organism evidence="2">
    <name type="scientific">Pontimicrobium sp. SW4</name>
    <dbReference type="NCBI Taxonomy" id="3153519"/>
    <lineage>
        <taxon>Bacteria</taxon>
        <taxon>Pseudomonadati</taxon>
        <taxon>Bacteroidota</taxon>
        <taxon>Flavobacteriia</taxon>
        <taxon>Flavobacteriales</taxon>
        <taxon>Flavobacteriaceae</taxon>
        <taxon>Pontimicrobium</taxon>
    </lineage>
</organism>
<gene>
    <name evidence="2" type="ORF">ABGB03_03010</name>
</gene>
<accession>A0AAU7BUB6</accession>
<proteinExistence type="predicted"/>
<keyword evidence="1" id="KW-1133">Transmembrane helix</keyword>
<reference evidence="2" key="1">
    <citation type="submission" date="2024-05" db="EMBL/GenBank/DDBJ databases">
        <title>Pontimicrobium maritimus sp. nov., isolated form sea water.</title>
        <authorList>
            <person name="Muhammad N."/>
            <person name="Vuong T.Q."/>
            <person name="Han H.L."/>
            <person name="Kim S.-G."/>
        </authorList>
    </citation>
    <scope>NUCLEOTIDE SEQUENCE</scope>
    <source>
        <strain evidence="2">SW4</strain>
    </source>
</reference>
<feature type="transmembrane region" description="Helical" evidence="1">
    <location>
        <begin position="55"/>
        <end position="73"/>
    </location>
</feature>
<feature type="transmembrane region" description="Helical" evidence="1">
    <location>
        <begin position="108"/>
        <end position="126"/>
    </location>
</feature>
<dbReference type="RefSeq" id="WP_347924717.1">
    <property type="nucleotide sequence ID" value="NZ_CP157199.1"/>
</dbReference>
<keyword evidence="1" id="KW-0812">Transmembrane</keyword>
<evidence type="ECO:0000313" key="2">
    <source>
        <dbReference type="EMBL" id="XBG61877.1"/>
    </source>
</evidence>
<dbReference type="EMBL" id="CP157199">
    <property type="protein sequence ID" value="XBG61877.1"/>
    <property type="molecule type" value="Genomic_DNA"/>
</dbReference>